<feature type="domain" description="Histidine kinase" evidence="15">
    <location>
        <begin position="473"/>
        <end position="695"/>
    </location>
</feature>
<dbReference type="Gene3D" id="3.30.565.10">
    <property type="entry name" value="Histidine kinase-like ATPase, C-terminal domain"/>
    <property type="match status" value="1"/>
</dbReference>
<evidence type="ECO:0000256" key="1">
    <source>
        <dbReference type="ARBA" id="ARBA00000085"/>
    </source>
</evidence>
<dbReference type="PROSITE" id="PS50110">
    <property type="entry name" value="RESPONSE_REGULATORY"/>
    <property type="match status" value="2"/>
</dbReference>
<evidence type="ECO:0000259" key="15">
    <source>
        <dbReference type="PROSITE" id="PS50109"/>
    </source>
</evidence>
<dbReference type="PROSITE" id="PS50112">
    <property type="entry name" value="PAS"/>
    <property type="match status" value="1"/>
</dbReference>
<keyword evidence="20" id="KW-1185">Reference proteome</keyword>
<dbReference type="SMART" id="SM00448">
    <property type="entry name" value="REC"/>
    <property type="match status" value="2"/>
</dbReference>
<dbReference type="InterPro" id="IPR013656">
    <property type="entry name" value="PAS_4"/>
</dbReference>
<dbReference type="PRINTS" id="PR00344">
    <property type="entry name" value="BCTRLSENSOR"/>
</dbReference>
<keyword evidence="4 12" id="KW-0597">Phosphoprotein</keyword>
<dbReference type="InterPro" id="IPR004358">
    <property type="entry name" value="Sig_transdc_His_kin-like_C"/>
</dbReference>
<protein>
    <recommendedName>
        <fullName evidence="3">histidine kinase</fullName>
        <ecNumber evidence="3">2.7.13.3</ecNumber>
    </recommendedName>
</protein>
<dbReference type="PROSITE" id="PS50109">
    <property type="entry name" value="HIS_KIN"/>
    <property type="match status" value="1"/>
</dbReference>
<evidence type="ECO:0000256" key="2">
    <source>
        <dbReference type="ARBA" id="ARBA00004370"/>
    </source>
</evidence>
<dbReference type="InterPro" id="IPR001789">
    <property type="entry name" value="Sig_transdc_resp-reg_receiver"/>
</dbReference>
<keyword evidence="9" id="KW-0902">Two-component regulatory system</keyword>
<dbReference type="Pfam" id="PF00072">
    <property type="entry name" value="Response_reg"/>
    <property type="match status" value="2"/>
</dbReference>
<feature type="modified residue" description="4-aspartylphosphate" evidence="12">
    <location>
        <position position="884"/>
    </location>
</feature>
<dbReference type="GO" id="GO:0000155">
    <property type="term" value="F:phosphorelay sensor kinase activity"/>
    <property type="evidence" value="ECO:0007669"/>
    <property type="project" value="InterPro"/>
</dbReference>
<dbReference type="InterPro" id="IPR036097">
    <property type="entry name" value="HisK_dim/P_sf"/>
</dbReference>
<evidence type="ECO:0000256" key="5">
    <source>
        <dbReference type="ARBA" id="ARBA00022679"/>
    </source>
</evidence>
<evidence type="ECO:0000256" key="8">
    <source>
        <dbReference type="ARBA" id="ARBA00022840"/>
    </source>
</evidence>
<reference evidence="19" key="1">
    <citation type="submission" date="2022-05" db="EMBL/GenBank/DDBJ databases">
        <authorList>
            <person name="Pankratov T."/>
        </authorList>
    </citation>
    <scope>NUCLEOTIDE SEQUENCE</scope>
    <source>
        <strain evidence="19">BP6-180914</strain>
    </source>
</reference>
<dbReference type="PANTHER" id="PTHR43047">
    <property type="entry name" value="TWO-COMPONENT HISTIDINE PROTEIN KINASE"/>
    <property type="match status" value="1"/>
</dbReference>
<dbReference type="Pfam" id="PF08448">
    <property type="entry name" value="PAS_4"/>
    <property type="match status" value="1"/>
</dbReference>
<keyword evidence="7" id="KW-0418">Kinase</keyword>
<organism evidence="19 20">
    <name type="scientific">Lichenifustis flavocetrariae</name>
    <dbReference type="NCBI Taxonomy" id="2949735"/>
    <lineage>
        <taxon>Bacteria</taxon>
        <taxon>Pseudomonadati</taxon>
        <taxon>Pseudomonadota</taxon>
        <taxon>Alphaproteobacteria</taxon>
        <taxon>Hyphomicrobiales</taxon>
        <taxon>Lichenihabitantaceae</taxon>
        <taxon>Lichenifustis</taxon>
    </lineage>
</organism>
<gene>
    <name evidence="19" type="ORF">M8523_31535</name>
</gene>
<dbReference type="CDD" id="cd19410">
    <property type="entry name" value="HK9-like_sensor"/>
    <property type="match status" value="1"/>
</dbReference>
<dbReference type="InterPro" id="IPR003594">
    <property type="entry name" value="HATPase_dom"/>
</dbReference>
<feature type="domain" description="Response regulatory" evidence="16">
    <location>
        <begin position="835"/>
        <end position="950"/>
    </location>
</feature>
<dbReference type="SMART" id="SM00091">
    <property type="entry name" value="PAS"/>
    <property type="match status" value="2"/>
</dbReference>
<feature type="region of interest" description="Disordered" evidence="13">
    <location>
        <begin position="947"/>
        <end position="971"/>
    </location>
</feature>
<dbReference type="SUPFAM" id="SSF52172">
    <property type="entry name" value="CheY-like"/>
    <property type="match status" value="2"/>
</dbReference>
<comment type="caution">
    <text evidence="19">The sequence shown here is derived from an EMBL/GenBank/DDBJ whole genome shotgun (WGS) entry which is preliminary data.</text>
</comment>
<keyword evidence="10 14" id="KW-0472">Membrane</keyword>
<evidence type="ECO:0000256" key="11">
    <source>
        <dbReference type="ARBA" id="ARBA00023306"/>
    </source>
</evidence>
<dbReference type="Proteomes" id="UP001165667">
    <property type="component" value="Unassembled WGS sequence"/>
</dbReference>
<evidence type="ECO:0000259" key="18">
    <source>
        <dbReference type="PROSITE" id="PS50113"/>
    </source>
</evidence>
<dbReference type="FunFam" id="3.30.565.10:FF:000010">
    <property type="entry name" value="Sensor histidine kinase RcsC"/>
    <property type="match status" value="1"/>
</dbReference>
<dbReference type="NCBIfam" id="TIGR00229">
    <property type="entry name" value="sensory_box"/>
    <property type="match status" value="2"/>
</dbReference>
<dbReference type="InterPro" id="IPR005467">
    <property type="entry name" value="His_kinase_dom"/>
</dbReference>
<dbReference type="EMBL" id="JAMOIM010000050">
    <property type="protein sequence ID" value="MCW6512449.1"/>
    <property type="molecule type" value="Genomic_DNA"/>
</dbReference>
<evidence type="ECO:0000256" key="9">
    <source>
        <dbReference type="ARBA" id="ARBA00023012"/>
    </source>
</evidence>
<dbReference type="GO" id="GO:0005886">
    <property type="term" value="C:plasma membrane"/>
    <property type="evidence" value="ECO:0007669"/>
    <property type="project" value="TreeGrafter"/>
</dbReference>
<dbReference type="CDD" id="cd00082">
    <property type="entry name" value="HisKA"/>
    <property type="match status" value="1"/>
</dbReference>
<dbReference type="RefSeq" id="WP_282588827.1">
    <property type="nucleotide sequence ID" value="NZ_JAMOIM010000050.1"/>
</dbReference>
<evidence type="ECO:0000259" key="16">
    <source>
        <dbReference type="PROSITE" id="PS50110"/>
    </source>
</evidence>
<sequence>MDDNGRLLRWAPWLTVAVLLASSALAVWAYLRDHGHQQAIEHDRSLIVTTERLLSALKDVETSERGFIITGRDGYLGPYVSGLAAVPPDEARATALIGPEADTLSRLVADRLKEAAEGIATYRQEGAAAGAARIDSGRGKDLMDQARTEVARLQRDADERIAATAVEQRRDDLLRAGSVIGFIASCVVLGLVAVLRRRQQQASQRLFEGVMENAPMGLGILDPSLRIRHVNQALSKMSERALSAVPGMSIWDVIPEMRDTLEARLQRVLQGGRAASAEVEAASNTRADQLRSYQVNFYPLQAHRGATEGVGMVIADVTARKRAERATRQSEERFRSLVEANAAMIWTTDAEGAFVKPQPAWMRFTGQSETDSLGWGRFVCVHPDDRERTAEAWRIGKAKGEPVTLENRLRRADGEWRHMAVSIVPVLEDDGSIREWVGSHTDITERKVAELALAAAKDAAEAANRAKSSFLANMSHELRTPLSAVIGYTEMLEDEAEDMGEQAMLTDLGKIKTNAKHLLGLINDVLDLSKVEAEKMDVFAEDIEVATFAREAAGTVEALVHRKSNEMVLDVADDIGAMRSDAVKLRQCLFNLLSNAAKFTENGKVTLGVAREAAAGGDWIVFTVRDTGIGMTAEQVSRLFQRFAQADETTTRKFGGTGLGLALSRAFARLLGGDVTVESAEGQGTCFSLRVPAVLPERKLEPDVKATLEGLHGTGELVLVIDDEASQRDLMTRFLQRQGFTVRTASEGRTGLELAKSMLPHIVLLDVMMPGMDGWSVLRALKADPATSAIPVIMVSFVADPGLSVTLGAADAVPKPVDWTKLKSVLDQYREAGGDVLVVDDDGDVRQRLRTVLEKNGWTVQEAGNGAEALERVAQAPPHLILLDLTMPVMDGFAFLHRLREIPAHADIPVIVLSARDISAAEREQLAEADQVFKKGETSMRDLTAEIRKLDGRHTDSANETARTEGGQKIS</sequence>
<evidence type="ECO:0000256" key="12">
    <source>
        <dbReference type="PROSITE-ProRule" id="PRU00169"/>
    </source>
</evidence>
<dbReference type="FunFam" id="3.30.450.20:FF:000099">
    <property type="entry name" value="Sensory box sensor histidine kinase"/>
    <property type="match status" value="1"/>
</dbReference>
<dbReference type="Gene3D" id="3.40.50.2300">
    <property type="match status" value="2"/>
</dbReference>
<dbReference type="InterPro" id="IPR000700">
    <property type="entry name" value="PAS-assoc_C"/>
</dbReference>
<evidence type="ECO:0000256" key="10">
    <source>
        <dbReference type="ARBA" id="ARBA00023136"/>
    </source>
</evidence>
<evidence type="ECO:0000313" key="19">
    <source>
        <dbReference type="EMBL" id="MCW6512449.1"/>
    </source>
</evidence>
<dbReference type="PANTHER" id="PTHR43047:SF72">
    <property type="entry name" value="OSMOSENSING HISTIDINE PROTEIN KINASE SLN1"/>
    <property type="match status" value="1"/>
</dbReference>
<dbReference type="CDD" id="cd16922">
    <property type="entry name" value="HATPase_EvgS-ArcB-TorS-like"/>
    <property type="match status" value="1"/>
</dbReference>
<evidence type="ECO:0000256" key="13">
    <source>
        <dbReference type="SAM" id="MobiDB-lite"/>
    </source>
</evidence>
<dbReference type="SMART" id="SM00388">
    <property type="entry name" value="HisKA"/>
    <property type="match status" value="1"/>
</dbReference>
<dbReference type="InterPro" id="IPR013655">
    <property type="entry name" value="PAS_fold_3"/>
</dbReference>
<dbReference type="InterPro" id="IPR003661">
    <property type="entry name" value="HisK_dim/P_dom"/>
</dbReference>
<comment type="subcellular location">
    <subcellularLocation>
        <location evidence="2">Membrane</location>
    </subcellularLocation>
</comment>
<dbReference type="InterPro" id="IPR007891">
    <property type="entry name" value="CHASE3"/>
</dbReference>
<dbReference type="SUPFAM" id="SSF55874">
    <property type="entry name" value="ATPase domain of HSP90 chaperone/DNA topoisomerase II/histidine kinase"/>
    <property type="match status" value="1"/>
</dbReference>
<dbReference type="Pfam" id="PF05227">
    <property type="entry name" value="CHASE3"/>
    <property type="match status" value="1"/>
</dbReference>
<feature type="transmembrane region" description="Helical" evidence="14">
    <location>
        <begin position="173"/>
        <end position="195"/>
    </location>
</feature>
<evidence type="ECO:0000259" key="17">
    <source>
        <dbReference type="PROSITE" id="PS50112"/>
    </source>
</evidence>
<evidence type="ECO:0000256" key="3">
    <source>
        <dbReference type="ARBA" id="ARBA00012438"/>
    </source>
</evidence>
<dbReference type="SUPFAM" id="SSF47384">
    <property type="entry name" value="Homodimeric domain of signal transducing histidine kinase"/>
    <property type="match status" value="1"/>
</dbReference>
<dbReference type="SUPFAM" id="SSF55785">
    <property type="entry name" value="PYP-like sensor domain (PAS domain)"/>
    <property type="match status" value="2"/>
</dbReference>
<dbReference type="Pfam" id="PF02518">
    <property type="entry name" value="HATPase_c"/>
    <property type="match status" value="1"/>
</dbReference>
<dbReference type="Gene3D" id="3.30.450.20">
    <property type="entry name" value="PAS domain"/>
    <property type="match status" value="2"/>
</dbReference>
<keyword evidence="14" id="KW-0812">Transmembrane</keyword>
<evidence type="ECO:0000256" key="7">
    <source>
        <dbReference type="ARBA" id="ARBA00022777"/>
    </source>
</evidence>
<dbReference type="InterPro" id="IPR036890">
    <property type="entry name" value="HATPase_C_sf"/>
</dbReference>
<dbReference type="PROSITE" id="PS50113">
    <property type="entry name" value="PAC"/>
    <property type="match status" value="1"/>
</dbReference>
<dbReference type="AlphaFoldDB" id="A0AA41Z1F7"/>
<dbReference type="GO" id="GO:0009927">
    <property type="term" value="F:histidine phosphotransfer kinase activity"/>
    <property type="evidence" value="ECO:0007669"/>
    <property type="project" value="TreeGrafter"/>
</dbReference>
<feature type="modified residue" description="4-aspartylphosphate" evidence="12">
    <location>
        <position position="766"/>
    </location>
</feature>
<proteinExistence type="predicted"/>
<feature type="compositionally biased region" description="Basic and acidic residues" evidence="13">
    <location>
        <begin position="947"/>
        <end position="957"/>
    </location>
</feature>
<dbReference type="Gene3D" id="1.10.287.130">
    <property type="match status" value="1"/>
</dbReference>
<evidence type="ECO:0000256" key="4">
    <source>
        <dbReference type="ARBA" id="ARBA00022553"/>
    </source>
</evidence>
<dbReference type="Pfam" id="PF08447">
    <property type="entry name" value="PAS_3"/>
    <property type="match status" value="1"/>
</dbReference>
<name>A0AA41Z1F7_9HYPH</name>
<keyword evidence="8" id="KW-0067">ATP-binding</keyword>
<dbReference type="EC" id="2.7.13.3" evidence="3"/>
<evidence type="ECO:0000256" key="14">
    <source>
        <dbReference type="SAM" id="Phobius"/>
    </source>
</evidence>
<keyword evidence="14" id="KW-1133">Transmembrane helix</keyword>
<accession>A0AA41Z1F7</accession>
<keyword evidence="11" id="KW-0131">Cell cycle</keyword>
<dbReference type="CDD" id="cd00130">
    <property type="entry name" value="PAS"/>
    <property type="match status" value="2"/>
</dbReference>
<feature type="domain" description="Response regulatory" evidence="16">
    <location>
        <begin position="717"/>
        <end position="830"/>
    </location>
</feature>
<dbReference type="SMART" id="SM00086">
    <property type="entry name" value="PAC"/>
    <property type="match status" value="1"/>
</dbReference>
<dbReference type="InterPro" id="IPR035965">
    <property type="entry name" value="PAS-like_dom_sf"/>
</dbReference>
<dbReference type="Pfam" id="PF00512">
    <property type="entry name" value="HisKA"/>
    <property type="match status" value="1"/>
</dbReference>
<dbReference type="SMART" id="SM00387">
    <property type="entry name" value="HATPase_c"/>
    <property type="match status" value="1"/>
</dbReference>
<keyword evidence="5" id="KW-0808">Transferase</keyword>
<dbReference type="GO" id="GO:0005524">
    <property type="term" value="F:ATP binding"/>
    <property type="evidence" value="ECO:0007669"/>
    <property type="project" value="UniProtKB-KW"/>
</dbReference>
<feature type="transmembrane region" description="Helical" evidence="14">
    <location>
        <begin position="12"/>
        <end position="31"/>
    </location>
</feature>
<dbReference type="InterPro" id="IPR000014">
    <property type="entry name" value="PAS"/>
</dbReference>
<keyword evidence="6" id="KW-0547">Nucleotide-binding</keyword>
<feature type="domain" description="PAC" evidence="18">
    <location>
        <begin position="403"/>
        <end position="455"/>
    </location>
</feature>
<comment type="catalytic activity">
    <reaction evidence="1">
        <text>ATP + protein L-histidine = ADP + protein N-phospho-L-histidine.</text>
        <dbReference type="EC" id="2.7.13.3"/>
    </reaction>
</comment>
<evidence type="ECO:0000256" key="6">
    <source>
        <dbReference type="ARBA" id="ARBA00022741"/>
    </source>
</evidence>
<dbReference type="FunFam" id="1.10.287.130:FF:000038">
    <property type="entry name" value="Sensory transduction histidine kinase"/>
    <property type="match status" value="1"/>
</dbReference>
<dbReference type="InterPro" id="IPR001610">
    <property type="entry name" value="PAC"/>
</dbReference>
<evidence type="ECO:0000313" key="20">
    <source>
        <dbReference type="Proteomes" id="UP001165667"/>
    </source>
</evidence>
<feature type="domain" description="PAS" evidence="17">
    <location>
        <begin position="330"/>
        <end position="412"/>
    </location>
</feature>
<dbReference type="InterPro" id="IPR011006">
    <property type="entry name" value="CheY-like_superfamily"/>
</dbReference>